<gene>
    <name evidence="2" type="ORF">AKO1_010286</name>
</gene>
<name>A0AAW2ZNX0_9EUKA</name>
<comment type="caution">
    <text evidence="2">The sequence shown here is derived from an EMBL/GenBank/DDBJ whole genome shotgun (WGS) entry which is preliminary data.</text>
</comment>
<proteinExistence type="predicted"/>
<keyword evidence="3" id="KW-1185">Reference proteome</keyword>
<dbReference type="EMBL" id="JAOPGA020001811">
    <property type="protein sequence ID" value="KAL0491546.1"/>
    <property type="molecule type" value="Genomic_DNA"/>
</dbReference>
<feature type="coiled-coil region" evidence="1">
    <location>
        <begin position="32"/>
        <end position="69"/>
    </location>
</feature>
<evidence type="ECO:0000313" key="2">
    <source>
        <dbReference type="EMBL" id="KAL0491546.1"/>
    </source>
</evidence>
<protein>
    <submittedName>
        <fullName evidence="2">Uncharacterized protein</fullName>
    </submittedName>
</protein>
<feature type="coiled-coil region" evidence="1">
    <location>
        <begin position="238"/>
        <end position="273"/>
    </location>
</feature>
<organism evidence="2 3">
    <name type="scientific">Acrasis kona</name>
    <dbReference type="NCBI Taxonomy" id="1008807"/>
    <lineage>
        <taxon>Eukaryota</taxon>
        <taxon>Discoba</taxon>
        <taxon>Heterolobosea</taxon>
        <taxon>Tetramitia</taxon>
        <taxon>Eutetramitia</taxon>
        <taxon>Acrasidae</taxon>
        <taxon>Acrasis</taxon>
    </lineage>
</organism>
<evidence type="ECO:0000313" key="3">
    <source>
        <dbReference type="Proteomes" id="UP001431209"/>
    </source>
</evidence>
<keyword evidence="1" id="KW-0175">Coiled coil</keyword>
<reference evidence="2 3" key="1">
    <citation type="submission" date="2024-03" db="EMBL/GenBank/DDBJ databases">
        <title>The Acrasis kona genome and developmental transcriptomes reveal deep origins of eukaryotic multicellular pathways.</title>
        <authorList>
            <person name="Sheikh S."/>
            <person name="Fu C.-J."/>
            <person name="Brown M.W."/>
            <person name="Baldauf S.L."/>
        </authorList>
    </citation>
    <scope>NUCLEOTIDE SEQUENCE [LARGE SCALE GENOMIC DNA]</scope>
    <source>
        <strain evidence="2 3">ATCC MYA-3509</strain>
    </source>
</reference>
<accession>A0AAW2ZNX0</accession>
<evidence type="ECO:0000256" key="1">
    <source>
        <dbReference type="SAM" id="Coils"/>
    </source>
</evidence>
<sequence length="573" mass="66345">MYFPTRTLPIMLSLSKQAISLAEHTQREIENLDSLLQDRKHIKSQLQDLQQEQRDIEELRKQSKNKGKRLDDDKQSLLNELTKKVYVMDREASYLNFTSAQLDDVHYNVAIVMIQSAISKAQTDESRSEMKIASCVNDQDKVIEKQEANKNKSLNDQLLETVIDRCMGYVKHPEYVMKLLNMIAPNIGGELESENGEQQDDNDLKQVLKLGRRVVDECGICEQRAHAREIPEQTLLVLEKEQSDLEVLRKDLTAAQKTQIEELKQKMENDESMKLPSYLTVVNYDEISNWKFNALYKMMNTLLSLKRKSDKAIPDAETREESTAPFEALRQKYHEMLSNDVLNLVKIHLTNLTNLNQIITQLQNHKEYDLCVSLANHAHEAINKLRNEIADRVIPEQKYVLLEAESNKLLTQRKQLTVEQQDELRQLKINHALYELQPKYKTRQTDSSLDKLAYQYSHAMVVSALSERNETDLRVTNDSQMDSDVAQQESDSSVEKLESIVDQAVDHLSQSTCFGIENTIKILLHLNTQLQYPLVLRVGKVCQARIDRLRDLVITIFALEKEKLILVEQQERR</sequence>
<dbReference type="Proteomes" id="UP001431209">
    <property type="component" value="Unassembled WGS sequence"/>
</dbReference>
<dbReference type="AlphaFoldDB" id="A0AAW2ZNX0"/>